<name>A0A0C2MCT1_THEKT</name>
<dbReference type="AlphaFoldDB" id="A0A0C2MCT1"/>
<gene>
    <name evidence="1" type="ORF">RF11_08433</name>
</gene>
<reference evidence="1 2" key="1">
    <citation type="journal article" date="2014" name="Genome Biol. Evol.">
        <title>The genome of the myxosporean Thelohanellus kitauei shows adaptations to nutrient acquisition within its fish host.</title>
        <authorList>
            <person name="Yang Y."/>
            <person name="Xiong J."/>
            <person name="Zhou Z."/>
            <person name="Huo F."/>
            <person name="Miao W."/>
            <person name="Ran C."/>
            <person name="Liu Y."/>
            <person name="Zhang J."/>
            <person name="Feng J."/>
            <person name="Wang M."/>
            <person name="Wang M."/>
            <person name="Wang L."/>
            <person name="Yao B."/>
        </authorList>
    </citation>
    <scope>NUCLEOTIDE SEQUENCE [LARGE SCALE GENOMIC DNA]</scope>
    <source>
        <strain evidence="1">Wuqing</strain>
    </source>
</reference>
<evidence type="ECO:0000313" key="1">
    <source>
        <dbReference type="EMBL" id="KII64946.1"/>
    </source>
</evidence>
<protein>
    <submittedName>
        <fullName evidence="1">Uncharacterized protein</fullName>
    </submittedName>
</protein>
<evidence type="ECO:0000313" key="2">
    <source>
        <dbReference type="Proteomes" id="UP000031668"/>
    </source>
</evidence>
<organism evidence="1 2">
    <name type="scientific">Thelohanellus kitauei</name>
    <name type="common">Myxosporean</name>
    <dbReference type="NCBI Taxonomy" id="669202"/>
    <lineage>
        <taxon>Eukaryota</taxon>
        <taxon>Metazoa</taxon>
        <taxon>Cnidaria</taxon>
        <taxon>Myxozoa</taxon>
        <taxon>Myxosporea</taxon>
        <taxon>Bivalvulida</taxon>
        <taxon>Platysporina</taxon>
        <taxon>Myxobolidae</taxon>
        <taxon>Thelohanellus</taxon>
    </lineage>
</organism>
<accession>A0A0C2MCT1</accession>
<sequence>MHHTEEKETCLPTQHIPTSINVPQQLCTKGSNLPEKIMKQAIKASKATQDEILRVKDNLLKLLTAATNSNTHNEFNERLSQFITETRRFAQNNGTVYFYEP</sequence>
<keyword evidence="2" id="KW-1185">Reference proteome</keyword>
<dbReference type="Proteomes" id="UP000031668">
    <property type="component" value="Unassembled WGS sequence"/>
</dbReference>
<proteinExistence type="predicted"/>
<comment type="caution">
    <text evidence="1">The sequence shown here is derived from an EMBL/GenBank/DDBJ whole genome shotgun (WGS) entry which is preliminary data.</text>
</comment>
<dbReference type="EMBL" id="JWZT01004055">
    <property type="protein sequence ID" value="KII64946.1"/>
    <property type="molecule type" value="Genomic_DNA"/>
</dbReference>